<keyword evidence="2" id="KW-1185">Reference proteome</keyword>
<dbReference type="Proteomes" id="UP000886501">
    <property type="component" value="Unassembled WGS sequence"/>
</dbReference>
<proteinExistence type="predicted"/>
<evidence type="ECO:0000313" key="1">
    <source>
        <dbReference type="EMBL" id="KAF9650179.1"/>
    </source>
</evidence>
<sequence>MDIQDEDLERALTLSLEDSTTGEQFQADLQRALQESRSQSQSAPPQHIPQTALANTSAKPNSFLSERAQLEKERLARQKRLRGDSDDRNSSRGQTPSTSTADSEDCESDGNDLGKPAAKRRHVIPRQGRTLQQSANVINRSSKPSTSSNTSTNQPPMFWRGEIRQTANAHVDPKKDTKPTFRLSEIIGEQNDIAFAIISSYSTDYEFAYKMFSPAAPVIIVSHPATENREPSMRFIQQNWIRITPKLLYNYSCMHMKFMLVFYKSGRLRTAITTANLVPLDWRDIENTAWVQDVPLRATPIARDPRAQDFPSHLEKALNALDVQGGLDSFRTTEHKFSLPLQSISDLRCRYNFSKVHVHLVSSLSGKFEGWPEVVRVGHPRLMKVVVDIGAKPQSGWEVALECQGSSVGKYNKVWLKEFYHSASGASAQDWIGKTKKADRLPWPGKRGTKILFPSLRTVRESRLGEAGGGTMFFKRADWASGGFPRELFHDSKSKRGGVLMHSKMILGTLRRKPPLSDIKGKGKGNEDEDDSVTESGSDDGDSDIMERKVTGWVYVGSHNFTTAAWGSFQAKSTTFTPVFAVSNYELGVVVPVYDTKETDDIVCWERPPKSYESQGDQPWIQGESAVLNELNRIQRALHS</sequence>
<gene>
    <name evidence="1" type="ORF">BDM02DRAFT_3185569</name>
</gene>
<name>A0ACB6ZKS6_THEGA</name>
<evidence type="ECO:0000313" key="2">
    <source>
        <dbReference type="Proteomes" id="UP000886501"/>
    </source>
</evidence>
<accession>A0ACB6ZKS6</accession>
<dbReference type="EMBL" id="MU117987">
    <property type="protein sequence ID" value="KAF9650179.1"/>
    <property type="molecule type" value="Genomic_DNA"/>
</dbReference>
<reference evidence="1" key="1">
    <citation type="submission" date="2019-10" db="EMBL/GenBank/DDBJ databases">
        <authorList>
            <consortium name="DOE Joint Genome Institute"/>
            <person name="Kuo A."/>
            <person name="Miyauchi S."/>
            <person name="Kiss E."/>
            <person name="Drula E."/>
            <person name="Kohler A."/>
            <person name="Sanchez-Garcia M."/>
            <person name="Andreopoulos B."/>
            <person name="Barry K.W."/>
            <person name="Bonito G."/>
            <person name="Buee M."/>
            <person name="Carver A."/>
            <person name="Chen C."/>
            <person name="Cichocki N."/>
            <person name="Clum A."/>
            <person name="Culley D."/>
            <person name="Crous P.W."/>
            <person name="Fauchery L."/>
            <person name="Girlanda M."/>
            <person name="Hayes R."/>
            <person name="Keri Z."/>
            <person name="Labutti K."/>
            <person name="Lipzen A."/>
            <person name="Lombard V."/>
            <person name="Magnuson J."/>
            <person name="Maillard F."/>
            <person name="Morin E."/>
            <person name="Murat C."/>
            <person name="Nolan M."/>
            <person name="Ohm R."/>
            <person name="Pangilinan J."/>
            <person name="Pereira M."/>
            <person name="Perotto S."/>
            <person name="Peter M."/>
            <person name="Riley R."/>
            <person name="Sitrit Y."/>
            <person name="Stielow B."/>
            <person name="Szollosi G."/>
            <person name="Zifcakova L."/>
            <person name="Stursova M."/>
            <person name="Spatafora J.W."/>
            <person name="Tedersoo L."/>
            <person name="Vaario L.-M."/>
            <person name="Yamada A."/>
            <person name="Yan M."/>
            <person name="Wang P."/>
            <person name="Xu J."/>
            <person name="Bruns T."/>
            <person name="Baldrian P."/>
            <person name="Vilgalys R."/>
            <person name="Henrissat B."/>
            <person name="Grigoriev I.V."/>
            <person name="Hibbett D."/>
            <person name="Nagy L.G."/>
            <person name="Martin F.M."/>
        </authorList>
    </citation>
    <scope>NUCLEOTIDE SEQUENCE</scope>
    <source>
        <strain evidence="1">P2</strain>
    </source>
</reference>
<reference evidence="1" key="2">
    <citation type="journal article" date="2020" name="Nat. Commun.">
        <title>Large-scale genome sequencing of mycorrhizal fungi provides insights into the early evolution of symbiotic traits.</title>
        <authorList>
            <person name="Miyauchi S."/>
            <person name="Kiss E."/>
            <person name="Kuo A."/>
            <person name="Drula E."/>
            <person name="Kohler A."/>
            <person name="Sanchez-Garcia M."/>
            <person name="Morin E."/>
            <person name="Andreopoulos B."/>
            <person name="Barry K.W."/>
            <person name="Bonito G."/>
            <person name="Buee M."/>
            <person name="Carver A."/>
            <person name="Chen C."/>
            <person name="Cichocki N."/>
            <person name="Clum A."/>
            <person name="Culley D."/>
            <person name="Crous P.W."/>
            <person name="Fauchery L."/>
            <person name="Girlanda M."/>
            <person name="Hayes R.D."/>
            <person name="Keri Z."/>
            <person name="LaButti K."/>
            <person name="Lipzen A."/>
            <person name="Lombard V."/>
            <person name="Magnuson J."/>
            <person name="Maillard F."/>
            <person name="Murat C."/>
            <person name="Nolan M."/>
            <person name="Ohm R.A."/>
            <person name="Pangilinan J."/>
            <person name="Pereira M.F."/>
            <person name="Perotto S."/>
            <person name="Peter M."/>
            <person name="Pfister S."/>
            <person name="Riley R."/>
            <person name="Sitrit Y."/>
            <person name="Stielow J.B."/>
            <person name="Szollosi G."/>
            <person name="Zifcakova L."/>
            <person name="Stursova M."/>
            <person name="Spatafora J.W."/>
            <person name="Tedersoo L."/>
            <person name="Vaario L.M."/>
            <person name="Yamada A."/>
            <person name="Yan M."/>
            <person name="Wang P."/>
            <person name="Xu J."/>
            <person name="Bruns T."/>
            <person name="Baldrian P."/>
            <person name="Vilgalys R."/>
            <person name="Dunand C."/>
            <person name="Henrissat B."/>
            <person name="Grigoriev I.V."/>
            <person name="Hibbett D."/>
            <person name="Nagy L.G."/>
            <person name="Martin F.M."/>
        </authorList>
    </citation>
    <scope>NUCLEOTIDE SEQUENCE</scope>
    <source>
        <strain evidence="1">P2</strain>
    </source>
</reference>
<organism evidence="1 2">
    <name type="scientific">Thelephora ganbajun</name>
    <name type="common">Ganba fungus</name>
    <dbReference type="NCBI Taxonomy" id="370292"/>
    <lineage>
        <taxon>Eukaryota</taxon>
        <taxon>Fungi</taxon>
        <taxon>Dikarya</taxon>
        <taxon>Basidiomycota</taxon>
        <taxon>Agaricomycotina</taxon>
        <taxon>Agaricomycetes</taxon>
        <taxon>Thelephorales</taxon>
        <taxon>Thelephoraceae</taxon>
        <taxon>Thelephora</taxon>
    </lineage>
</organism>
<comment type="caution">
    <text evidence="1">The sequence shown here is derived from an EMBL/GenBank/DDBJ whole genome shotgun (WGS) entry which is preliminary data.</text>
</comment>
<protein>
    <submittedName>
        <fullName evidence="1">Phospholipase D/nuclease</fullName>
    </submittedName>
</protein>